<dbReference type="EMBL" id="CM043016">
    <property type="protein sequence ID" value="KAI4466980.1"/>
    <property type="molecule type" value="Genomic_DNA"/>
</dbReference>
<evidence type="ECO:0000313" key="2">
    <source>
        <dbReference type="Proteomes" id="UP001056778"/>
    </source>
</evidence>
<dbReference type="Proteomes" id="UP001056778">
    <property type="component" value="Chromosome 2"/>
</dbReference>
<name>A0ACB9TJJ1_HOLOL</name>
<protein>
    <submittedName>
        <fullName evidence="1">Huntingtin interacting protein 1</fullName>
    </submittedName>
</protein>
<comment type="caution">
    <text evidence="1">The sequence shown here is derived from an EMBL/GenBank/DDBJ whole genome shotgun (WGS) entry which is preliminary data.</text>
</comment>
<sequence length="1138" mass="123304">MVRLNRPRQCEAQYFEPLVQGSISAASNINKSKQQEQILNQAKSVTESAIQLIGAAKDCGGNSKATNLHPEIDECAALTKDALQELVNTLETISTQSGFVSGVVDNLTRAMNRLSDQRASLIIAEGDSYVDYQTRMVECAKDIAKIASEMSTKAALEPQRLAPLSADLSHKYAQLANDSIGAAAASTNGEVAMRLKEVVQALGGACVELVHAGDQCQVRKDEHAMQEIADYSKNVTEKVSRVLATLQSGSRGTQACINAASTVSGIIGDLDTTIMFATAGNLNPENENESFADHRENILKTAKALVEDTKTLVAGAASSQEQLAVAAQNAVTTIVQLAEVVKFGAASLGADNPDSQVMLINAVKDVASALGDLIHATKAASGKPINDPTMAHLKDSAKVMVTNVTSLLKTVKAVEDEHTRGTRALEATVEAIMQEMKALYSTETAKSGATPEDIIRCTKAITKATAKSVSAGISNKQDDIISAANMSRKAISDMLVIVKSCAVNVAETHEHKERTLKAGHECAQQFRELLIAILNGNTVDAKSTLPLISRRIAQSVTELVTVAELLKGSDWVDPDDPTVIAENELLGAAASIDAAAKKLANLRPRKSIKTHDLDESMNFDEMILEAAKSITAATSALVKAASAAQRELIDSGKMSSTPLTSSDDGQWSEGLISAARIVAAATHSLVESANALVQGLATEEKLISSAKQVASSTAHLLVACKVKAEGDTEATRRLQQAGNAVLKSTDNLVRAAQQAINVDEERSFVLNKKMVGRIALEINARSEVLRIEKELEEARGKLMAINQAKYKYRTGDTSGEETDGYISSTVDGNTSRLDYQHPEPTHQYKYPQSINEKYSHLESPEKVNSLEHKKKNKNILLQEVNALDSVVYGGTNSYNQTSSYDTYSSYNKATPKYTHYPPQQLYSPTSKSFDSQTYGTTTSQYAVPSQYMSSFNQYNTSATQQHTSPTNTFGKPYALPNSGSTPTSKLDYGNWKIDTPLKVDEYKSYTSGMSGPGYLTSEVSKDTYKIPDGYQTNTYKYETYHSSSEPYQYTSSEKYYTSTPQAKLEYAPIDTFKNGNDLHGNYTTSVEYVSEAPVLRDTETLEQKMCKKSITQHVTEKKTVSMSRSSKQESTSKTFKFE</sequence>
<organism evidence="1 2">
    <name type="scientific">Holotrichia oblita</name>
    <name type="common">Chafer beetle</name>
    <dbReference type="NCBI Taxonomy" id="644536"/>
    <lineage>
        <taxon>Eukaryota</taxon>
        <taxon>Metazoa</taxon>
        <taxon>Ecdysozoa</taxon>
        <taxon>Arthropoda</taxon>
        <taxon>Hexapoda</taxon>
        <taxon>Insecta</taxon>
        <taxon>Pterygota</taxon>
        <taxon>Neoptera</taxon>
        <taxon>Endopterygota</taxon>
        <taxon>Coleoptera</taxon>
        <taxon>Polyphaga</taxon>
        <taxon>Scarabaeiformia</taxon>
        <taxon>Scarabaeidae</taxon>
        <taxon>Melolonthinae</taxon>
        <taxon>Holotrichia</taxon>
    </lineage>
</organism>
<reference evidence="1" key="1">
    <citation type="submission" date="2022-04" db="EMBL/GenBank/DDBJ databases">
        <title>Chromosome-scale genome assembly of Holotrichia oblita Faldermann.</title>
        <authorList>
            <person name="Rongchong L."/>
        </authorList>
    </citation>
    <scope>NUCLEOTIDE SEQUENCE</scope>
    <source>
        <strain evidence="1">81SQS9</strain>
    </source>
</reference>
<keyword evidence="2" id="KW-1185">Reference proteome</keyword>
<gene>
    <name evidence="1" type="ORF">MML48_2g00000321</name>
</gene>
<evidence type="ECO:0000313" key="1">
    <source>
        <dbReference type="EMBL" id="KAI4466980.1"/>
    </source>
</evidence>
<proteinExistence type="predicted"/>
<accession>A0ACB9TJJ1</accession>